<dbReference type="InterPro" id="IPR036322">
    <property type="entry name" value="WD40_repeat_dom_sf"/>
</dbReference>
<evidence type="ECO:0000256" key="4">
    <source>
        <dbReference type="SAM" id="MobiDB-lite"/>
    </source>
</evidence>
<dbReference type="EMBL" id="BPLF01000005">
    <property type="protein sequence ID" value="GIX65802.1"/>
    <property type="molecule type" value="Genomic_DNA"/>
</dbReference>
<accession>A0AAV4M1L9</accession>
<keyword evidence="1 3" id="KW-0853">WD repeat</keyword>
<name>A0AAV4M1L9_BABCB</name>
<protein>
    <submittedName>
        <fullName evidence="5">Chromatin assembly factor 1 protein WD40 domain, putative</fullName>
    </submittedName>
</protein>
<feature type="repeat" description="WD" evidence="3">
    <location>
        <begin position="134"/>
        <end position="169"/>
    </location>
</feature>
<dbReference type="PROSITE" id="PS50082">
    <property type="entry name" value="WD_REPEATS_2"/>
    <property type="match status" value="2"/>
</dbReference>
<dbReference type="PROSITE" id="PS00678">
    <property type="entry name" value="WD_REPEATS_1"/>
    <property type="match status" value="1"/>
</dbReference>
<dbReference type="RefSeq" id="XP_067717871.1">
    <property type="nucleotide sequence ID" value="XM_067861770.1"/>
</dbReference>
<gene>
    <name evidence="5" type="ORF">BcabD6B2_52370</name>
</gene>
<dbReference type="PANTHER" id="PTHR22850">
    <property type="entry name" value="WD40 REPEAT FAMILY"/>
    <property type="match status" value="1"/>
</dbReference>
<evidence type="ECO:0000313" key="6">
    <source>
        <dbReference type="Proteomes" id="UP001497744"/>
    </source>
</evidence>
<evidence type="ECO:0000313" key="5">
    <source>
        <dbReference type="EMBL" id="GIX65802.1"/>
    </source>
</evidence>
<keyword evidence="6" id="KW-1185">Reference proteome</keyword>
<dbReference type="InterPro" id="IPR019775">
    <property type="entry name" value="WD40_repeat_CS"/>
</dbReference>
<evidence type="ECO:0000256" key="2">
    <source>
        <dbReference type="ARBA" id="ARBA00022737"/>
    </source>
</evidence>
<dbReference type="SMART" id="SM00320">
    <property type="entry name" value="WD40"/>
    <property type="match status" value="4"/>
</dbReference>
<keyword evidence="2" id="KW-0677">Repeat</keyword>
<dbReference type="AlphaFoldDB" id="A0AAV4M1L9"/>
<dbReference type="Gene3D" id="2.130.10.10">
    <property type="entry name" value="YVTN repeat-like/Quinoprotein amine dehydrogenase"/>
    <property type="match status" value="1"/>
</dbReference>
<proteinExistence type="predicted"/>
<dbReference type="Proteomes" id="UP001497744">
    <property type="component" value="Unassembled WGS sequence"/>
</dbReference>
<feature type="region of interest" description="Disordered" evidence="4">
    <location>
        <begin position="174"/>
        <end position="194"/>
    </location>
</feature>
<sequence>MKAVLTFSDHEKEGYGLAFHKTEPTLGSCSEDGLVNVWDLAVGSLTYNFLYPEVLNAIEFLDHENRALVAAEDGRVLILDMNQSEAAGMTAKVEGAINAVSNHCLNPDIFATGSTTGAVHVWDYRNLDKPLHEIKAHKAPIVRLQFNHSCPNLLASAAEDSSVRIFDLEGQGSDFEDEEMGWGNGNQEDDDQEDDDARELIFTHTGHREQVHDFCWSTEQATETGGKGGDFGLLVAHGFRLVLQQLHGAPALAVGDRALQLHGEHRVLGGGREEHRGLGLLVGGGDHEAVAPVLRRQHAAVVEDDVADGVGWVARGPQHPDALQRVVLPVDAGVARVVGDGNVHVHGPAVVRELDHGVDRLDEGVRALASLHEGAHAAVLGLHGDADGPARGALNVDVGVAITVVAAQLHEDVAHNQDTGRSAALVLQNGDAGAVDQDLGVGELVQGLARLVGGLAVGLGRRQANHVAIYGGLTQHVGRNAVGVAAVGEEAVNVRNDAGHDFRLGYGDRRQLLHRHAAPLVDGVVEVGASHQDDIVQPEELVRDSHHHKGVT</sequence>
<comment type="caution">
    <text evidence="5">The sequence shown here is derived from an EMBL/GenBank/DDBJ whole genome shotgun (WGS) entry which is preliminary data.</text>
</comment>
<dbReference type="InterPro" id="IPR015943">
    <property type="entry name" value="WD40/YVTN_repeat-like_dom_sf"/>
</dbReference>
<dbReference type="Pfam" id="PF00400">
    <property type="entry name" value="WD40"/>
    <property type="match status" value="2"/>
</dbReference>
<evidence type="ECO:0000256" key="3">
    <source>
        <dbReference type="PROSITE-ProRule" id="PRU00221"/>
    </source>
</evidence>
<organism evidence="5 6">
    <name type="scientific">Babesia caballi</name>
    <dbReference type="NCBI Taxonomy" id="5871"/>
    <lineage>
        <taxon>Eukaryota</taxon>
        <taxon>Sar</taxon>
        <taxon>Alveolata</taxon>
        <taxon>Apicomplexa</taxon>
        <taxon>Aconoidasida</taxon>
        <taxon>Piroplasmida</taxon>
        <taxon>Babesiidae</taxon>
        <taxon>Babesia</taxon>
    </lineage>
</organism>
<feature type="repeat" description="WD" evidence="3">
    <location>
        <begin position="7"/>
        <end position="48"/>
    </location>
</feature>
<dbReference type="GeneID" id="94197283"/>
<dbReference type="InterPro" id="IPR001680">
    <property type="entry name" value="WD40_rpt"/>
</dbReference>
<reference evidence="5 6" key="1">
    <citation type="submission" date="2021-06" db="EMBL/GenBank/DDBJ databases">
        <title>Genome sequence of Babesia caballi.</title>
        <authorList>
            <person name="Yamagishi J."/>
            <person name="Kidaka T."/>
            <person name="Ochi A."/>
        </authorList>
    </citation>
    <scope>NUCLEOTIDE SEQUENCE [LARGE SCALE GENOMIC DNA]</scope>
    <source>
        <strain evidence="5">USDA-D6B2</strain>
    </source>
</reference>
<evidence type="ECO:0000256" key="1">
    <source>
        <dbReference type="ARBA" id="ARBA00022574"/>
    </source>
</evidence>
<dbReference type="InterPro" id="IPR050459">
    <property type="entry name" value="WD_repeat_RBAP46/RBAP48/MSI1"/>
</dbReference>
<dbReference type="SUPFAM" id="SSF50978">
    <property type="entry name" value="WD40 repeat-like"/>
    <property type="match status" value="1"/>
</dbReference>